<feature type="region of interest" description="Disordered" evidence="1">
    <location>
        <begin position="280"/>
        <end position="329"/>
    </location>
</feature>
<feature type="region of interest" description="Disordered" evidence="1">
    <location>
        <begin position="211"/>
        <end position="232"/>
    </location>
</feature>
<dbReference type="RefSeq" id="XP_013356658.1">
    <property type="nucleotide sequence ID" value="XM_013501204.1"/>
</dbReference>
<keyword evidence="2" id="KW-0472">Membrane</keyword>
<reference evidence="3" key="2">
    <citation type="submission" date="2013-10" db="EMBL/GenBank/DDBJ databases">
        <authorList>
            <person name="Aslett M."/>
        </authorList>
    </citation>
    <scope>NUCLEOTIDE SEQUENCE [LARGE SCALE GENOMIC DNA]</scope>
    <source>
        <strain evidence="3">Houghton</strain>
    </source>
</reference>
<gene>
    <name evidence="3" type="ORF">EMH_0059690</name>
</gene>
<proteinExistence type="predicted"/>
<protein>
    <recommendedName>
        <fullName evidence="5">Transmembrane protein</fullName>
    </recommendedName>
</protein>
<dbReference type="GeneID" id="25380582"/>
<evidence type="ECO:0000313" key="3">
    <source>
        <dbReference type="EMBL" id="CDJ34095.1"/>
    </source>
</evidence>
<evidence type="ECO:0000256" key="1">
    <source>
        <dbReference type="SAM" id="MobiDB-lite"/>
    </source>
</evidence>
<evidence type="ECO:0000256" key="2">
    <source>
        <dbReference type="SAM" id="Phobius"/>
    </source>
</evidence>
<dbReference type="Proteomes" id="UP000030744">
    <property type="component" value="Unassembled WGS sequence"/>
</dbReference>
<keyword evidence="2" id="KW-1133">Transmembrane helix</keyword>
<dbReference type="VEuPathDB" id="ToxoDB:EMH_0059690"/>
<feature type="compositionally biased region" description="Polar residues" evidence="1">
    <location>
        <begin position="281"/>
        <end position="290"/>
    </location>
</feature>
<name>U6K7W1_9EIME</name>
<keyword evidence="2" id="KW-0812">Transmembrane</keyword>
<dbReference type="AlphaFoldDB" id="U6K7W1"/>
<organism evidence="3 4">
    <name type="scientific">Eimeria mitis</name>
    <dbReference type="NCBI Taxonomy" id="44415"/>
    <lineage>
        <taxon>Eukaryota</taxon>
        <taxon>Sar</taxon>
        <taxon>Alveolata</taxon>
        <taxon>Apicomplexa</taxon>
        <taxon>Conoidasida</taxon>
        <taxon>Coccidia</taxon>
        <taxon>Eucoccidiorida</taxon>
        <taxon>Eimeriorina</taxon>
        <taxon>Eimeriidae</taxon>
        <taxon>Eimeria</taxon>
    </lineage>
</organism>
<accession>U6K7W1</accession>
<sequence length="329" mass="35326">MHDAVQTMFRSLETPTDAVTATRHHQFINSSNVISYPSPLASVGSRGHHAKTFALAAIVFLLSFILAVSFCLLPRGRVSSQPLLRRLASSDGKSESTVDESEFSVLCGEFLEAWSPLQPEGGNTLPPFPSPSALVIGEGLPFPRKRNVSASQGEEAEGGVKRARQEPLWMEPTAGASYQATDALQAGASTSYHVPPTQEGQHFTRLQTIPPPTALSEGVSDTLGLASPSDDENNDEVFRWMDALLENFGSELEMLHSGPDKLDLTELASRASSDLLYLDETPSSSANVTPSQPPGKFSSGYQPNREASPSPQTTGEVLPSYRTPEEIGS</sequence>
<reference evidence="3" key="1">
    <citation type="submission" date="2013-10" db="EMBL/GenBank/DDBJ databases">
        <title>Genomic analysis of the causative agents of coccidiosis in chickens.</title>
        <authorList>
            <person name="Reid A.J."/>
            <person name="Blake D."/>
            <person name="Billington K."/>
            <person name="Browne H."/>
            <person name="Dunn M."/>
            <person name="Hung S."/>
            <person name="Kawahara F."/>
            <person name="Miranda-Saavedra D."/>
            <person name="Mourier T."/>
            <person name="Nagra H."/>
            <person name="Otto T.D."/>
            <person name="Rawlings N."/>
            <person name="Sanchez A."/>
            <person name="Sanders M."/>
            <person name="Subramaniam C."/>
            <person name="Tay Y."/>
            <person name="Dear P."/>
            <person name="Doerig C."/>
            <person name="Gruber A."/>
            <person name="Parkinson J."/>
            <person name="Shirley M."/>
            <person name="Wan K.L."/>
            <person name="Berriman M."/>
            <person name="Tomley F."/>
            <person name="Pain A."/>
        </authorList>
    </citation>
    <scope>NUCLEOTIDE SEQUENCE [LARGE SCALE GENOMIC DNA]</scope>
    <source>
        <strain evidence="3">Houghton</strain>
    </source>
</reference>
<feature type="transmembrane region" description="Helical" evidence="2">
    <location>
        <begin position="53"/>
        <end position="73"/>
    </location>
</feature>
<evidence type="ECO:0008006" key="5">
    <source>
        <dbReference type="Google" id="ProtNLM"/>
    </source>
</evidence>
<dbReference type="EMBL" id="HG686088">
    <property type="protein sequence ID" value="CDJ34095.1"/>
    <property type="molecule type" value="Genomic_DNA"/>
</dbReference>
<keyword evidence="4" id="KW-1185">Reference proteome</keyword>
<evidence type="ECO:0000313" key="4">
    <source>
        <dbReference type="Proteomes" id="UP000030744"/>
    </source>
</evidence>
<feature type="compositionally biased region" description="Polar residues" evidence="1">
    <location>
        <begin position="299"/>
        <end position="315"/>
    </location>
</feature>